<evidence type="ECO:0000256" key="2">
    <source>
        <dbReference type="ARBA" id="ARBA00007362"/>
    </source>
</evidence>
<feature type="transmembrane region" description="Helical" evidence="6">
    <location>
        <begin position="229"/>
        <end position="247"/>
    </location>
</feature>
<dbReference type="SUPFAM" id="SSF103481">
    <property type="entry name" value="Multidrug resistance efflux transporter EmrE"/>
    <property type="match status" value="2"/>
</dbReference>
<organism evidence="8 9">
    <name type="scientific">Clostridium homopropionicum DSM 5847</name>
    <dbReference type="NCBI Taxonomy" id="1121318"/>
    <lineage>
        <taxon>Bacteria</taxon>
        <taxon>Bacillati</taxon>
        <taxon>Bacillota</taxon>
        <taxon>Clostridia</taxon>
        <taxon>Eubacteriales</taxon>
        <taxon>Clostridiaceae</taxon>
        <taxon>Clostridium</taxon>
    </lineage>
</organism>
<dbReference type="PANTHER" id="PTHR32322">
    <property type="entry name" value="INNER MEMBRANE TRANSPORTER"/>
    <property type="match status" value="1"/>
</dbReference>
<evidence type="ECO:0000256" key="5">
    <source>
        <dbReference type="ARBA" id="ARBA00023136"/>
    </source>
</evidence>
<feature type="transmembrane region" description="Helical" evidence="6">
    <location>
        <begin position="125"/>
        <end position="143"/>
    </location>
</feature>
<dbReference type="PANTHER" id="PTHR32322:SF2">
    <property type="entry name" value="EAMA DOMAIN-CONTAINING PROTEIN"/>
    <property type="match status" value="1"/>
</dbReference>
<reference evidence="9" key="1">
    <citation type="submission" date="2015-08" db="EMBL/GenBank/DDBJ databases">
        <title>Genome sequence of the strict anaerobe Clostridium homopropionicum LuHBu1 (DSM 5847T).</title>
        <authorList>
            <person name="Poehlein A."/>
            <person name="Beck M."/>
            <person name="Schiel-Bengelsdorf B."/>
            <person name="Bengelsdorf F.R."/>
            <person name="Daniel R."/>
            <person name="Duerre P."/>
        </authorList>
    </citation>
    <scope>NUCLEOTIDE SEQUENCE [LARGE SCALE GENOMIC DNA]</scope>
    <source>
        <strain evidence="9">DSM 5847</strain>
    </source>
</reference>
<dbReference type="InterPro" id="IPR000620">
    <property type="entry name" value="EamA_dom"/>
</dbReference>
<evidence type="ECO:0000313" key="9">
    <source>
        <dbReference type="Proteomes" id="UP000037043"/>
    </source>
</evidence>
<feature type="transmembrane region" description="Helical" evidence="6">
    <location>
        <begin position="101"/>
        <end position="119"/>
    </location>
</feature>
<gene>
    <name evidence="8" type="ORF">CLHOM_02160</name>
</gene>
<dbReference type="AlphaFoldDB" id="A0A0L6ZEZ5"/>
<dbReference type="Gene3D" id="1.10.3730.20">
    <property type="match status" value="2"/>
</dbReference>
<accession>A0A0L6ZEZ5</accession>
<feature type="transmembrane region" description="Helical" evidence="6">
    <location>
        <begin position="253"/>
        <end position="275"/>
    </location>
</feature>
<dbReference type="EMBL" id="LHUR01000005">
    <property type="protein sequence ID" value="KOA21545.1"/>
    <property type="molecule type" value="Genomic_DNA"/>
</dbReference>
<dbReference type="InterPro" id="IPR037185">
    <property type="entry name" value="EmrE-like"/>
</dbReference>
<dbReference type="RefSeq" id="WP_052219814.1">
    <property type="nucleotide sequence ID" value="NZ_LHUR01000005.1"/>
</dbReference>
<comment type="similarity">
    <text evidence="2">Belongs to the EamA transporter family.</text>
</comment>
<evidence type="ECO:0000256" key="3">
    <source>
        <dbReference type="ARBA" id="ARBA00022692"/>
    </source>
</evidence>
<evidence type="ECO:0000256" key="1">
    <source>
        <dbReference type="ARBA" id="ARBA00004141"/>
    </source>
</evidence>
<name>A0A0L6ZEZ5_9CLOT</name>
<dbReference type="Proteomes" id="UP000037043">
    <property type="component" value="Unassembled WGS sequence"/>
</dbReference>
<evidence type="ECO:0000256" key="4">
    <source>
        <dbReference type="ARBA" id="ARBA00022989"/>
    </source>
</evidence>
<evidence type="ECO:0000259" key="7">
    <source>
        <dbReference type="Pfam" id="PF00892"/>
    </source>
</evidence>
<evidence type="ECO:0000313" key="8">
    <source>
        <dbReference type="EMBL" id="KOA21545.1"/>
    </source>
</evidence>
<feature type="transmembrane region" description="Helical" evidence="6">
    <location>
        <begin position="37"/>
        <end position="55"/>
    </location>
</feature>
<feature type="domain" description="EamA" evidence="7">
    <location>
        <begin position="6"/>
        <end position="142"/>
    </location>
</feature>
<dbReference type="GO" id="GO:0016020">
    <property type="term" value="C:membrane"/>
    <property type="evidence" value="ECO:0007669"/>
    <property type="project" value="UniProtKB-SubCell"/>
</dbReference>
<dbReference type="PATRIC" id="fig|1121318.3.peg.215"/>
<feature type="transmembrane region" description="Helical" evidence="6">
    <location>
        <begin position="189"/>
        <end position="209"/>
    </location>
</feature>
<dbReference type="Pfam" id="PF00892">
    <property type="entry name" value="EamA"/>
    <property type="match status" value="2"/>
</dbReference>
<keyword evidence="4 6" id="KW-1133">Transmembrane helix</keyword>
<evidence type="ECO:0000256" key="6">
    <source>
        <dbReference type="SAM" id="Phobius"/>
    </source>
</evidence>
<keyword evidence="5 6" id="KW-0472">Membrane</keyword>
<dbReference type="STRING" id="36844.SAMN04488501_1054"/>
<feature type="transmembrane region" description="Helical" evidence="6">
    <location>
        <begin position="70"/>
        <end position="89"/>
    </location>
</feature>
<keyword evidence="9" id="KW-1185">Reference proteome</keyword>
<feature type="domain" description="EamA" evidence="7">
    <location>
        <begin position="160"/>
        <end position="298"/>
    </location>
</feature>
<dbReference type="InterPro" id="IPR050638">
    <property type="entry name" value="AA-Vitamin_Transporters"/>
</dbReference>
<proteinExistence type="inferred from homology"/>
<sequence>MFQSHIGEFAALLTAFFWTTTAMVFESAGKKVGSLQVNYIRLMFAFIFISIYTLISRGLFLPVDASTSTWVWLLISGLVGFVLGDLFLFQAYVEIGARISMLIMSSVPPLTAILSYFVLGEKLTKVNILGMTITVLGIALVVLKKKEGEEGKVQFAHSAKGLFFAFLGAVGQATGMVISKFGMQNYNPFAATQIRIIAGLFGFTVLFFIMKRWGNLALAFKNKEALKRISVGALFGPFLGVSFQLLSLQYTSAGVTSTITAIIPVLIIPPAVILFKEKLTSKELFGSMVTIVGVAILFL</sequence>
<keyword evidence="3 6" id="KW-0812">Transmembrane</keyword>
<comment type="subcellular location">
    <subcellularLocation>
        <location evidence="1">Membrane</location>
        <topology evidence="1">Multi-pass membrane protein</topology>
    </subcellularLocation>
</comment>
<protein>
    <submittedName>
        <fullName evidence="8">EamA-like transporter family protein</fullName>
    </submittedName>
</protein>
<comment type="caution">
    <text evidence="8">The sequence shown here is derived from an EMBL/GenBank/DDBJ whole genome shotgun (WGS) entry which is preliminary data.</text>
</comment>
<feature type="transmembrane region" description="Helical" evidence="6">
    <location>
        <begin position="6"/>
        <end position="25"/>
    </location>
</feature>